<evidence type="ECO:0000259" key="3">
    <source>
        <dbReference type="Pfam" id="PF04664"/>
    </source>
</evidence>
<keyword evidence="5" id="KW-1185">Reference proteome</keyword>
<comment type="similarity">
    <text evidence="1">Belongs to the opioid growth factor receptor family.</text>
</comment>
<dbReference type="GO" id="GO:0016020">
    <property type="term" value="C:membrane"/>
    <property type="evidence" value="ECO:0007669"/>
    <property type="project" value="InterPro"/>
</dbReference>
<evidence type="ECO:0000313" key="5">
    <source>
        <dbReference type="Proteomes" id="UP000235786"/>
    </source>
</evidence>
<dbReference type="OrthoDB" id="9030204at2759"/>
<feature type="region of interest" description="Disordered" evidence="2">
    <location>
        <begin position="213"/>
        <end position="282"/>
    </location>
</feature>
<sequence length="282" mass="32135">MSFFGPRPPGSSASSLISFYEGTGRDHRGRRLSEILRWDAARLESSHDYIQTMFPLPEASGVNWDAPVINRQVFDAFRSRVELRGHLRDSFQKILWFYGFKLVYEDGEAKVSKGANYGEHSGNWNNRFDHNHLRITRIIRSLRVLGLEDEAKAFRIAIASSATRVDPRSREFWRRAAERALNLRPDLNIDDENDTKIGPKFLREFEAERQARLAAAAHNTQAQAQGQAGARASNEHGKEKQGLFEDEEVSDQPDQFGLETPNGSQEQDEKKGLFEEGEDDKV</sequence>
<dbReference type="Pfam" id="PF04664">
    <property type="entry name" value="OGFr_N"/>
    <property type="match status" value="1"/>
</dbReference>
<proteinExistence type="inferred from homology"/>
<reference evidence="4 5" key="1">
    <citation type="submission" date="2016-04" db="EMBL/GenBank/DDBJ databases">
        <title>A degradative enzymes factory behind the ericoid mycorrhizal symbiosis.</title>
        <authorList>
            <consortium name="DOE Joint Genome Institute"/>
            <person name="Martino E."/>
            <person name="Morin E."/>
            <person name="Grelet G."/>
            <person name="Kuo A."/>
            <person name="Kohler A."/>
            <person name="Daghino S."/>
            <person name="Barry K."/>
            <person name="Choi C."/>
            <person name="Cichocki N."/>
            <person name="Clum A."/>
            <person name="Copeland A."/>
            <person name="Hainaut M."/>
            <person name="Haridas S."/>
            <person name="Labutti K."/>
            <person name="Lindquist E."/>
            <person name="Lipzen A."/>
            <person name="Khouja H.-R."/>
            <person name="Murat C."/>
            <person name="Ohm R."/>
            <person name="Olson A."/>
            <person name="Spatafora J."/>
            <person name="Veneault-Fourrey C."/>
            <person name="Henrissat B."/>
            <person name="Grigoriev I."/>
            <person name="Martin F."/>
            <person name="Perotto S."/>
        </authorList>
    </citation>
    <scope>NUCLEOTIDE SEQUENCE [LARGE SCALE GENOMIC DNA]</scope>
    <source>
        <strain evidence="4 5">F</strain>
    </source>
</reference>
<feature type="compositionally biased region" description="Basic and acidic residues" evidence="2">
    <location>
        <begin position="267"/>
        <end position="282"/>
    </location>
</feature>
<organism evidence="4 5">
    <name type="scientific">Hyaloscypha variabilis (strain UAMH 11265 / GT02V1 / F)</name>
    <name type="common">Meliniomyces variabilis</name>
    <dbReference type="NCBI Taxonomy" id="1149755"/>
    <lineage>
        <taxon>Eukaryota</taxon>
        <taxon>Fungi</taxon>
        <taxon>Dikarya</taxon>
        <taxon>Ascomycota</taxon>
        <taxon>Pezizomycotina</taxon>
        <taxon>Leotiomycetes</taxon>
        <taxon>Helotiales</taxon>
        <taxon>Hyaloscyphaceae</taxon>
        <taxon>Hyaloscypha</taxon>
        <taxon>Hyaloscypha variabilis</taxon>
    </lineage>
</organism>
<dbReference type="InterPro" id="IPR039574">
    <property type="entry name" value="OGFr"/>
</dbReference>
<evidence type="ECO:0000256" key="1">
    <source>
        <dbReference type="ARBA" id="ARBA00010365"/>
    </source>
</evidence>
<dbReference type="STRING" id="1149755.A0A2J6R890"/>
<dbReference type="EMBL" id="KZ613953">
    <property type="protein sequence ID" value="PMD34734.1"/>
    <property type="molecule type" value="Genomic_DNA"/>
</dbReference>
<name>A0A2J6R890_HYAVF</name>
<feature type="compositionally biased region" description="Low complexity" evidence="2">
    <location>
        <begin position="213"/>
        <end position="232"/>
    </location>
</feature>
<protein>
    <recommendedName>
        <fullName evidence="3">Opioid growth factor receptor (OGFr) conserved domain-containing protein</fullName>
    </recommendedName>
</protein>
<evidence type="ECO:0000256" key="2">
    <source>
        <dbReference type="SAM" id="MobiDB-lite"/>
    </source>
</evidence>
<dbReference type="PANTHER" id="PTHR14015">
    <property type="entry name" value="OPIOID GROWTH FACTOR RECEPTOR OGFR ZETA-TYPE OPIOID RECEPTOR"/>
    <property type="match status" value="1"/>
</dbReference>
<evidence type="ECO:0000313" key="4">
    <source>
        <dbReference type="EMBL" id="PMD34734.1"/>
    </source>
</evidence>
<dbReference type="Proteomes" id="UP000235786">
    <property type="component" value="Unassembled WGS sequence"/>
</dbReference>
<gene>
    <name evidence="4" type="ORF">L207DRAFT_588248</name>
</gene>
<accession>A0A2J6R890</accession>
<dbReference type="InterPro" id="IPR006757">
    <property type="entry name" value="OGF_rcpt"/>
</dbReference>
<dbReference type="PANTHER" id="PTHR14015:SF2">
    <property type="entry name" value="OPIOID GROWTH FACTOR RECEPTOR (OGFR) CONSERVED DOMAIN-CONTAINING PROTEIN"/>
    <property type="match status" value="1"/>
</dbReference>
<dbReference type="AlphaFoldDB" id="A0A2J6R890"/>
<feature type="compositionally biased region" description="Basic and acidic residues" evidence="2">
    <location>
        <begin position="233"/>
        <end position="243"/>
    </location>
</feature>
<feature type="domain" description="Opioid growth factor receptor (OGFr) conserved" evidence="3">
    <location>
        <begin position="39"/>
        <end position="149"/>
    </location>
</feature>
<dbReference type="GO" id="GO:0140625">
    <property type="term" value="F:opioid growth factor receptor activity"/>
    <property type="evidence" value="ECO:0007669"/>
    <property type="project" value="InterPro"/>
</dbReference>